<dbReference type="GO" id="GO:0008270">
    <property type="term" value="F:zinc ion binding"/>
    <property type="evidence" value="ECO:0007669"/>
    <property type="project" value="InterPro"/>
</dbReference>
<gene>
    <name evidence="5" type="ORF">D7B24_004024</name>
</gene>
<dbReference type="Pfam" id="PF00172">
    <property type="entry name" value="Zn_clus"/>
    <property type="match status" value="1"/>
</dbReference>
<evidence type="ECO:0000259" key="4">
    <source>
        <dbReference type="PROSITE" id="PS50048"/>
    </source>
</evidence>
<sequence length="568" mass="62075">MANADLLQQAPTKACHNCRRRRLRCDRSYPSCHKCTTAGHECLGYGKLYKWADGVASRGKLAGKSSAACLLSSSSSPSSSAAPHRASSSATALPANSSSALRHASRGGAAVRSHVAPAPSASHDDPDPDHVVDRQLCRRSPPATPGHAHGVPATPWVLVDPIFQDIDQPYRYYLSYFTTRLVKDLVSHDLPDRNPFRSLIPLTQGNPLLQHVIVAASAAHLSNLTKPSMAAIAAHDASGMVIHRSEEASRRALMDSLIAKQKALRLLNEALQNMDNMGSDVILAAVLFFINVELIESGKHGWKAHLEGAGRIMAFLPPAESSTEFLRDYILSDCFIYYILASAFMPNASATADASYFQSVEARSILQRATANSYLCCPPEILEILLAAAQLSNANTDDEVSATFVTETGVQLLARAQSFDICAWANDVLTVTYLAHIPIESRIHAGSAHAMAACLYLLQAIPVVRHHLPANTQELFERELMHHLSSIPDDDPNFKATTFPTFIAGAETRDPIKQAWVMDRLQRLLRNTPWGFIYTAMEALPQIWSLADDNSLGWVQTLKDPKMNFLIV</sequence>
<keyword evidence="2" id="KW-0539">Nucleus</keyword>
<dbReference type="GO" id="GO:0000981">
    <property type="term" value="F:DNA-binding transcription factor activity, RNA polymerase II-specific"/>
    <property type="evidence" value="ECO:0007669"/>
    <property type="project" value="InterPro"/>
</dbReference>
<reference evidence="5 6" key="1">
    <citation type="submission" date="2018-10" db="EMBL/GenBank/DDBJ databases">
        <title>Genome sequence of Verticillium nonalfalfae VnAa140.</title>
        <authorList>
            <person name="Stajich J.E."/>
            <person name="Kasson M.T."/>
        </authorList>
    </citation>
    <scope>NUCLEOTIDE SEQUENCE [LARGE SCALE GENOMIC DNA]</scope>
    <source>
        <strain evidence="5 6">VnAa140</strain>
    </source>
</reference>
<dbReference type="GO" id="GO:0045944">
    <property type="term" value="P:positive regulation of transcription by RNA polymerase II"/>
    <property type="evidence" value="ECO:0007669"/>
    <property type="project" value="TreeGrafter"/>
</dbReference>
<accession>A0A3M9XW89</accession>
<dbReference type="GO" id="GO:0005634">
    <property type="term" value="C:nucleus"/>
    <property type="evidence" value="ECO:0007669"/>
    <property type="project" value="UniProtKB-SubCell"/>
</dbReference>
<dbReference type="InterPro" id="IPR036864">
    <property type="entry name" value="Zn2-C6_fun-type_DNA-bd_sf"/>
</dbReference>
<dbReference type="GeneID" id="39607713"/>
<dbReference type="EMBL" id="RBVV01000220">
    <property type="protein sequence ID" value="RNJ52274.1"/>
    <property type="molecule type" value="Genomic_DNA"/>
</dbReference>
<protein>
    <recommendedName>
        <fullName evidence="4">Zn(2)-C6 fungal-type domain-containing protein</fullName>
    </recommendedName>
</protein>
<dbReference type="AlphaFoldDB" id="A0A3M9XW89"/>
<feature type="compositionally biased region" description="Low complexity" evidence="3">
    <location>
        <begin position="75"/>
        <end position="92"/>
    </location>
</feature>
<evidence type="ECO:0000256" key="1">
    <source>
        <dbReference type="ARBA" id="ARBA00004123"/>
    </source>
</evidence>
<organism evidence="5 6">
    <name type="scientific">Verticillium nonalfalfae</name>
    <dbReference type="NCBI Taxonomy" id="1051616"/>
    <lineage>
        <taxon>Eukaryota</taxon>
        <taxon>Fungi</taxon>
        <taxon>Dikarya</taxon>
        <taxon>Ascomycota</taxon>
        <taxon>Pezizomycotina</taxon>
        <taxon>Sordariomycetes</taxon>
        <taxon>Hypocreomycetidae</taxon>
        <taxon>Glomerellales</taxon>
        <taxon>Plectosphaerellaceae</taxon>
        <taxon>Verticillium</taxon>
    </lineage>
</organism>
<evidence type="ECO:0000313" key="6">
    <source>
        <dbReference type="Proteomes" id="UP000267145"/>
    </source>
</evidence>
<dbReference type="Proteomes" id="UP000267145">
    <property type="component" value="Unassembled WGS sequence"/>
</dbReference>
<dbReference type="RefSeq" id="XP_028490432.1">
    <property type="nucleotide sequence ID" value="XM_028638202.1"/>
</dbReference>
<dbReference type="InterPro" id="IPR001138">
    <property type="entry name" value="Zn2Cys6_DnaBD"/>
</dbReference>
<dbReference type="SMART" id="SM00066">
    <property type="entry name" value="GAL4"/>
    <property type="match status" value="1"/>
</dbReference>
<dbReference type="Pfam" id="PF11951">
    <property type="entry name" value="Fungal_trans_2"/>
    <property type="match status" value="1"/>
</dbReference>
<feature type="region of interest" description="Disordered" evidence="3">
    <location>
        <begin position="75"/>
        <end position="151"/>
    </location>
</feature>
<dbReference type="STRING" id="1051616.A0A3M9XW89"/>
<dbReference type="PANTHER" id="PTHR37534:SF51">
    <property type="entry name" value="ACRIFLAVINE SENSITIVITY CONTROL PROTEIN ACR-2"/>
    <property type="match status" value="1"/>
</dbReference>
<dbReference type="PANTHER" id="PTHR37534">
    <property type="entry name" value="TRANSCRIPTIONAL ACTIVATOR PROTEIN UGA3"/>
    <property type="match status" value="1"/>
</dbReference>
<comment type="caution">
    <text evidence="5">The sequence shown here is derived from an EMBL/GenBank/DDBJ whole genome shotgun (WGS) entry which is preliminary data.</text>
</comment>
<name>A0A3M9XW89_9PEZI</name>
<dbReference type="SUPFAM" id="SSF57701">
    <property type="entry name" value="Zn2/Cys6 DNA-binding domain"/>
    <property type="match status" value="1"/>
</dbReference>
<feature type="compositionally biased region" description="Basic and acidic residues" evidence="3">
    <location>
        <begin position="122"/>
        <end position="136"/>
    </location>
</feature>
<comment type="subcellular location">
    <subcellularLocation>
        <location evidence="1">Nucleus</location>
    </subcellularLocation>
</comment>
<feature type="domain" description="Zn(2)-C6 fungal-type" evidence="4">
    <location>
        <begin position="14"/>
        <end position="42"/>
    </location>
</feature>
<evidence type="ECO:0000256" key="2">
    <source>
        <dbReference type="ARBA" id="ARBA00023242"/>
    </source>
</evidence>
<evidence type="ECO:0000313" key="5">
    <source>
        <dbReference type="EMBL" id="RNJ52274.1"/>
    </source>
</evidence>
<keyword evidence="6" id="KW-1185">Reference proteome</keyword>
<dbReference type="Gene3D" id="4.10.240.10">
    <property type="entry name" value="Zn(2)-C6 fungal-type DNA-binding domain"/>
    <property type="match status" value="1"/>
</dbReference>
<dbReference type="PROSITE" id="PS00463">
    <property type="entry name" value="ZN2_CY6_FUNGAL_1"/>
    <property type="match status" value="1"/>
</dbReference>
<dbReference type="PROSITE" id="PS50048">
    <property type="entry name" value="ZN2_CY6_FUNGAL_2"/>
    <property type="match status" value="1"/>
</dbReference>
<dbReference type="GO" id="GO:0000976">
    <property type="term" value="F:transcription cis-regulatory region binding"/>
    <property type="evidence" value="ECO:0007669"/>
    <property type="project" value="TreeGrafter"/>
</dbReference>
<dbReference type="InterPro" id="IPR021858">
    <property type="entry name" value="Fun_TF"/>
</dbReference>
<proteinExistence type="predicted"/>
<evidence type="ECO:0000256" key="3">
    <source>
        <dbReference type="SAM" id="MobiDB-lite"/>
    </source>
</evidence>